<evidence type="ECO:0000313" key="6">
    <source>
        <dbReference type="Proteomes" id="UP001595765"/>
    </source>
</evidence>
<dbReference type="SUPFAM" id="SSF46689">
    <property type="entry name" value="Homeodomain-like"/>
    <property type="match status" value="1"/>
</dbReference>
<evidence type="ECO:0000256" key="3">
    <source>
        <dbReference type="ARBA" id="ARBA00023163"/>
    </source>
</evidence>
<dbReference type="InterPro" id="IPR018060">
    <property type="entry name" value="HTH_AraC"/>
</dbReference>
<dbReference type="Pfam" id="PF12833">
    <property type="entry name" value="HTH_18"/>
    <property type="match status" value="1"/>
</dbReference>
<gene>
    <name evidence="5" type="ORF">ACFO3J_12505</name>
</gene>
<dbReference type="InterPro" id="IPR009057">
    <property type="entry name" value="Homeodomain-like_sf"/>
</dbReference>
<comment type="caution">
    <text evidence="5">The sequence shown here is derived from an EMBL/GenBank/DDBJ whole genome shotgun (WGS) entry which is preliminary data.</text>
</comment>
<sequence length="306" mass="32414">MTATPQTTGPTYGDDTARWGNTLELGPVRMSVTRVAGRPSPVLGRPVGGDRRDVCRMALACDNPLTLGHGAHATALRPGDLMLCGSPEESDAAPGAGERPARVIVWELPRPLLAVPDDALLGLAGRSVPTRGGPGALLARFVEGLAEQAEELAVRSAGWLGAAVVDLTGAFISGAADAGPVRPPQSHQAALLHKVKTYIDGHLGDPDLSPRAIAAAHHISLRYLHHLFQQDKRTVGGYVRERRLEHCRAELSDPRFATSTVGEIRSRWGFGDAAVFCRTFKKAYGISPAEHRGRPAAGGTGRYAGR</sequence>
<name>A0ABV8HL34_9ACTN</name>
<dbReference type="InterPro" id="IPR050204">
    <property type="entry name" value="AraC_XylS_family_regulators"/>
</dbReference>
<dbReference type="Gene3D" id="1.10.10.60">
    <property type="entry name" value="Homeodomain-like"/>
    <property type="match status" value="1"/>
</dbReference>
<proteinExistence type="predicted"/>
<keyword evidence="6" id="KW-1185">Reference proteome</keyword>
<keyword evidence="3" id="KW-0804">Transcription</keyword>
<dbReference type="Proteomes" id="UP001595765">
    <property type="component" value="Unassembled WGS sequence"/>
</dbReference>
<reference evidence="6" key="1">
    <citation type="journal article" date="2019" name="Int. J. Syst. Evol. Microbiol.">
        <title>The Global Catalogue of Microorganisms (GCM) 10K type strain sequencing project: providing services to taxonomists for standard genome sequencing and annotation.</title>
        <authorList>
            <consortium name="The Broad Institute Genomics Platform"/>
            <consortium name="The Broad Institute Genome Sequencing Center for Infectious Disease"/>
            <person name="Wu L."/>
            <person name="Ma J."/>
        </authorList>
    </citation>
    <scope>NUCLEOTIDE SEQUENCE [LARGE SCALE GENOMIC DNA]</scope>
    <source>
        <strain evidence="6">CGMCC 4.7237</strain>
    </source>
</reference>
<dbReference type="SMART" id="SM00342">
    <property type="entry name" value="HTH_ARAC"/>
    <property type="match status" value="1"/>
</dbReference>
<dbReference type="RefSeq" id="WP_386429116.1">
    <property type="nucleotide sequence ID" value="NZ_JBHSBB010000009.1"/>
</dbReference>
<accession>A0ABV8HL34</accession>
<dbReference type="PRINTS" id="PR00032">
    <property type="entry name" value="HTHARAC"/>
</dbReference>
<protein>
    <submittedName>
        <fullName evidence="5">Helix-turn-helix transcriptional regulator</fullName>
    </submittedName>
</protein>
<evidence type="ECO:0000313" key="5">
    <source>
        <dbReference type="EMBL" id="MFC4032301.1"/>
    </source>
</evidence>
<keyword evidence="1" id="KW-0805">Transcription regulation</keyword>
<evidence type="ECO:0000256" key="1">
    <source>
        <dbReference type="ARBA" id="ARBA00023015"/>
    </source>
</evidence>
<dbReference type="PROSITE" id="PS01124">
    <property type="entry name" value="HTH_ARAC_FAMILY_2"/>
    <property type="match status" value="1"/>
</dbReference>
<evidence type="ECO:0000259" key="4">
    <source>
        <dbReference type="PROSITE" id="PS01124"/>
    </source>
</evidence>
<organism evidence="5 6">
    <name type="scientific">Streptomyces polygonati</name>
    <dbReference type="NCBI Taxonomy" id="1617087"/>
    <lineage>
        <taxon>Bacteria</taxon>
        <taxon>Bacillati</taxon>
        <taxon>Actinomycetota</taxon>
        <taxon>Actinomycetes</taxon>
        <taxon>Kitasatosporales</taxon>
        <taxon>Streptomycetaceae</taxon>
        <taxon>Streptomyces</taxon>
    </lineage>
</organism>
<evidence type="ECO:0000256" key="2">
    <source>
        <dbReference type="ARBA" id="ARBA00023125"/>
    </source>
</evidence>
<dbReference type="PANTHER" id="PTHR46796:SF6">
    <property type="entry name" value="ARAC SUBFAMILY"/>
    <property type="match status" value="1"/>
</dbReference>
<dbReference type="PANTHER" id="PTHR46796">
    <property type="entry name" value="HTH-TYPE TRANSCRIPTIONAL ACTIVATOR RHAS-RELATED"/>
    <property type="match status" value="1"/>
</dbReference>
<keyword evidence="2" id="KW-0238">DNA-binding</keyword>
<dbReference type="EMBL" id="JBHSBB010000009">
    <property type="protein sequence ID" value="MFC4032301.1"/>
    <property type="molecule type" value="Genomic_DNA"/>
</dbReference>
<dbReference type="InterPro" id="IPR020449">
    <property type="entry name" value="Tscrpt_reg_AraC-type_HTH"/>
</dbReference>
<feature type="domain" description="HTH araC/xylS-type" evidence="4">
    <location>
        <begin position="193"/>
        <end position="294"/>
    </location>
</feature>